<dbReference type="GO" id="GO:0003677">
    <property type="term" value="F:DNA binding"/>
    <property type="evidence" value="ECO:0007669"/>
    <property type="project" value="UniProtKB-UniRule"/>
</dbReference>
<dbReference type="PANTHER" id="PTHR30629">
    <property type="entry name" value="PROPHAGE INTEGRASE"/>
    <property type="match status" value="1"/>
</dbReference>
<evidence type="ECO:0000259" key="4">
    <source>
        <dbReference type="PROSITE" id="PS51900"/>
    </source>
</evidence>
<keyword evidence="3" id="KW-0238">DNA-binding</keyword>
<evidence type="ECO:0000256" key="2">
    <source>
        <dbReference type="ARBA" id="ARBA00022908"/>
    </source>
</evidence>
<accession>A0A916NIJ6</accession>
<evidence type="ECO:0000313" key="5">
    <source>
        <dbReference type="EMBL" id="CAG7622335.1"/>
    </source>
</evidence>
<comment type="similarity">
    <text evidence="1">Belongs to the 'phage' integrase family.</text>
</comment>
<keyword evidence="2" id="KW-0229">DNA integration</keyword>
<dbReference type="GO" id="GO:0006310">
    <property type="term" value="P:DNA recombination"/>
    <property type="evidence" value="ECO:0007669"/>
    <property type="project" value="InterPro"/>
</dbReference>
<reference evidence="5" key="1">
    <citation type="submission" date="2021-06" db="EMBL/GenBank/DDBJ databases">
        <authorList>
            <person name="Criscuolo A."/>
        </authorList>
    </citation>
    <scope>NUCLEOTIDE SEQUENCE</scope>
    <source>
        <strain evidence="5">CIP111803</strain>
    </source>
</reference>
<dbReference type="EMBL" id="CAJVAP010000045">
    <property type="protein sequence ID" value="CAG7622335.1"/>
    <property type="molecule type" value="Genomic_DNA"/>
</dbReference>
<sequence>MGRPPLPIGAWGEINYTTRSGKPAAYALFRDFDGRSRPVLRTGPSRSKAKTALLEALAERAKPALGRISKDTRISELADIYEAEMLADTELGDQTKLTYKSKLNSIRAGLGGVKLSEATPGRLDRYVQAVAKKHPGAARSVRTVLKSMMLLAVLDEVFDQNPVRETRTVARGAPDVQVLRAGDLAKIRRLLQAWDRKLIGKHPRNGSLTDTIDMYTATGCRTAEVLAIGWPRLTLDTEPLTVRIDRTVVKNLEGKLVIQLHTKNKQIRDLELPHAVAGMLLRRRIDARSELVFPSEVNTPRWPDAMRREWRQALEGSEFAGLKPGLYRKAVATHVAERLGVEAARDQLGHTGLANLKYYVEQAKRGPEAAAVIDELFPESAD</sequence>
<proteinExistence type="inferred from homology"/>
<evidence type="ECO:0000313" key="6">
    <source>
        <dbReference type="Proteomes" id="UP000693892"/>
    </source>
</evidence>
<keyword evidence="6" id="KW-1185">Reference proteome</keyword>
<dbReference type="InterPro" id="IPR044068">
    <property type="entry name" value="CB"/>
</dbReference>
<dbReference type="Proteomes" id="UP000693892">
    <property type="component" value="Unassembled WGS sequence"/>
</dbReference>
<dbReference type="PROSITE" id="PS51900">
    <property type="entry name" value="CB"/>
    <property type="match status" value="1"/>
</dbReference>
<dbReference type="InterPro" id="IPR050808">
    <property type="entry name" value="Phage_Integrase"/>
</dbReference>
<feature type="domain" description="Core-binding (CB)" evidence="4">
    <location>
        <begin position="72"/>
        <end position="153"/>
    </location>
</feature>
<dbReference type="AlphaFoldDB" id="A0A916NIJ6"/>
<gene>
    <name evidence="5" type="ORF">LEUCIP111803_02506</name>
</gene>
<dbReference type="InterPro" id="IPR002104">
    <property type="entry name" value="Integrase_catalytic"/>
</dbReference>
<comment type="caution">
    <text evidence="5">The sequence shown here is derived from an EMBL/GenBank/DDBJ whole genome shotgun (WGS) entry which is preliminary data.</text>
</comment>
<dbReference type="RefSeq" id="WP_218116418.1">
    <property type="nucleotide sequence ID" value="NZ_CAJVAP010000045.1"/>
</dbReference>
<evidence type="ECO:0000256" key="3">
    <source>
        <dbReference type="PROSITE-ProRule" id="PRU01248"/>
    </source>
</evidence>
<dbReference type="PANTHER" id="PTHR30629:SF2">
    <property type="entry name" value="PROPHAGE INTEGRASE INTS-RELATED"/>
    <property type="match status" value="1"/>
</dbReference>
<evidence type="ECO:0000256" key="1">
    <source>
        <dbReference type="ARBA" id="ARBA00008857"/>
    </source>
</evidence>
<protein>
    <recommendedName>
        <fullName evidence="4">Core-binding (CB) domain-containing protein</fullName>
    </recommendedName>
</protein>
<dbReference type="Pfam" id="PF00589">
    <property type="entry name" value="Phage_integrase"/>
    <property type="match status" value="1"/>
</dbReference>
<dbReference type="GO" id="GO:0015074">
    <property type="term" value="P:DNA integration"/>
    <property type="evidence" value="ECO:0007669"/>
    <property type="project" value="UniProtKB-KW"/>
</dbReference>
<organism evidence="5 6">
    <name type="scientific">Leucobacter soli</name>
    <dbReference type="NCBI Taxonomy" id="2812850"/>
    <lineage>
        <taxon>Bacteria</taxon>
        <taxon>Bacillati</taxon>
        <taxon>Actinomycetota</taxon>
        <taxon>Actinomycetes</taxon>
        <taxon>Micrococcales</taxon>
        <taxon>Microbacteriaceae</taxon>
        <taxon>Leucobacter</taxon>
    </lineage>
</organism>
<name>A0A916NIJ6_9MICO</name>